<dbReference type="InterPro" id="IPR045272">
    <property type="entry name" value="ANXUR1/2-like"/>
</dbReference>
<evidence type="ECO:0000256" key="6">
    <source>
        <dbReference type="PROSITE-ProRule" id="PRU10141"/>
    </source>
</evidence>
<dbReference type="OrthoDB" id="4062651at2759"/>
<evidence type="ECO:0000256" key="3">
    <source>
        <dbReference type="ARBA" id="ARBA00022741"/>
    </source>
</evidence>
<dbReference type="Gene3D" id="3.30.200.20">
    <property type="entry name" value="Phosphorylase Kinase, domain 1"/>
    <property type="match status" value="2"/>
</dbReference>
<evidence type="ECO:0000259" key="7">
    <source>
        <dbReference type="PROSITE" id="PS50011"/>
    </source>
</evidence>
<dbReference type="GO" id="GO:0004714">
    <property type="term" value="F:transmembrane receptor protein tyrosine kinase activity"/>
    <property type="evidence" value="ECO:0007669"/>
    <property type="project" value="InterPro"/>
</dbReference>
<keyword evidence="1" id="KW-0723">Serine/threonine-protein kinase</keyword>
<dbReference type="Gene3D" id="1.10.510.10">
    <property type="entry name" value="Transferase(Phosphotransferase) domain 1"/>
    <property type="match status" value="2"/>
</dbReference>
<feature type="binding site" evidence="6">
    <location>
        <position position="68"/>
    </location>
    <ligand>
        <name>ATP</name>
        <dbReference type="ChEBI" id="CHEBI:30616"/>
    </ligand>
</feature>
<dbReference type="SUPFAM" id="SSF56112">
    <property type="entry name" value="Protein kinase-like (PK-like)"/>
    <property type="match status" value="2"/>
</dbReference>
<dbReference type="GO" id="GO:0005524">
    <property type="term" value="F:ATP binding"/>
    <property type="evidence" value="ECO:0007669"/>
    <property type="project" value="UniProtKB-UniRule"/>
</dbReference>
<dbReference type="FunFam" id="3.30.200.20:FF:000039">
    <property type="entry name" value="receptor-like protein kinase FERONIA"/>
    <property type="match status" value="1"/>
</dbReference>
<feature type="domain" description="Protein kinase" evidence="7">
    <location>
        <begin position="382"/>
        <end position="679"/>
    </location>
</feature>
<dbReference type="InParanoid" id="A0A251SDI1"/>
<dbReference type="InterPro" id="IPR008271">
    <property type="entry name" value="Ser/Thr_kinase_AS"/>
</dbReference>
<dbReference type="GO" id="GO:0004672">
    <property type="term" value="F:protein kinase activity"/>
    <property type="evidence" value="ECO:0000318"/>
    <property type="project" value="GO_Central"/>
</dbReference>
<dbReference type="InterPro" id="IPR000719">
    <property type="entry name" value="Prot_kinase_dom"/>
</dbReference>
<evidence type="ECO:0000256" key="4">
    <source>
        <dbReference type="ARBA" id="ARBA00022777"/>
    </source>
</evidence>
<dbReference type="GO" id="GO:0005886">
    <property type="term" value="C:plasma membrane"/>
    <property type="evidence" value="ECO:0000318"/>
    <property type="project" value="GO_Central"/>
</dbReference>
<dbReference type="CDD" id="cd14066">
    <property type="entry name" value="STKc_IRAK"/>
    <property type="match status" value="1"/>
</dbReference>
<evidence type="ECO:0000313" key="9">
    <source>
        <dbReference type="Proteomes" id="UP000215914"/>
    </source>
</evidence>
<organism evidence="8 9">
    <name type="scientific">Helianthus annuus</name>
    <name type="common">Common sunflower</name>
    <dbReference type="NCBI Taxonomy" id="4232"/>
    <lineage>
        <taxon>Eukaryota</taxon>
        <taxon>Viridiplantae</taxon>
        <taxon>Streptophyta</taxon>
        <taxon>Embryophyta</taxon>
        <taxon>Tracheophyta</taxon>
        <taxon>Spermatophyta</taxon>
        <taxon>Magnoliopsida</taxon>
        <taxon>eudicotyledons</taxon>
        <taxon>Gunneridae</taxon>
        <taxon>Pentapetalae</taxon>
        <taxon>asterids</taxon>
        <taxon>campanulids</taxon>
        <taxon>Asterales</taxon>
        <taxon>Asteraceae</taxon>
        <taxon>Asteroideae</taxon>
        <taxon>Heliantheae alliance</taxon>
        <taxon>Heliantheae</taxon>
        <taxon>Helianthus</taxon>
    </lineage>
</organism>
<dbReference type="InterPro" id="IPR017441">
    <property type="entry name" value="Protein_kinase_ATP_BS"/>
</dbReference>
<dbReference type="EMBL" id="CM007903">
    <property type="protein sequence ID" value="OTF96916.1"/>
    <property type="molecule type" value="Genomic_DNA"/>
</dbReference>
<dbReference type="PANTHER" id="PTHR27003">
    <property type="entry name" value="OS07G0166700 PROTEIN"/>
    <property type="match status" value="1"/>
</dbReference>
<dbReference type="Pfam" id="PF07714">
    <property type="entry name" value="PK_Tyr_Ser-Thr"/>
    <property type="match status" value="2"/>
</dbReference>
<proteinExistence type="predicted"/>
<dbReference type="InterPro" id="IPR001245">
    <property type="entry name" value="Ser-Thr/Tyr_kinase_cat_dom"/>
</dbReference>
<keyword evidence="9" id="KW-1185">Reference proteome</keyword>
<dbReference type="PANTHER" id="PTHR27003:SF328">
    <property type="entry name" value="PROTEIN KINASE DOMAIN-CONTAINING PROTEIN"/>
    <property type="match status" value="1"/>
</dbReference>
<dbReference type="Proteomes" id="UP000215914">
    <property type="component" value="Chromosome 14"/>
</dbReference>
<keyword evidence="3 6" id="KW-0547">Nucleotide-binding</keyword>
<evidence type="ECO:0000256" key="5">
    <source>
        <dbReference type="ARBA" id="ARBA00022840"/>
    </source>
</evidence>
<reference evidence="9" key="1">
    <citation type="journal article" date="2017" name="Nature">
        <title>The sunflower genome provides insights into oil metabolism, flowering and Asterid evolution.</title>
        <authorList>
            <person name="Badouin H."/>
            <person name="Gouzy J."/>
            <person name="Grassa C.J."/>
            <person name="Murat F."/>
            <person name="Staton S.E."/>
            <person name="Cottret L."/>
            <person name="Lelandais-Briere C."/>
            <person name="Owens G.L."/>
            <person name="Carrere S."/>
            <person name="Mayjonade B."/>
            <person name="Legrand L."/>
            <person name="Gill N."/>
            <person name="Kane N.C."/>
            <person name="Bowers J.E."/>
            <person name="Hubner S."/>
            <person name="Bellec A."/>
            <person name="Berard A."/>
            <person name="Berges H."/>
            <person name="Blanchet N."/>
            <person name="Boniface M.C."/>
            <person name="Brunel D."/>
            <person name="Catrice O."/>
            <person name="Chaidir N."/>
            <person name="Claudel C."/>
            <person name="Donnadieu C."/>
            <person name="Faraut T."/>
            <person name="Fievet G."/>
            <person name="Helmstetter N."/>
            <person name="King M."/>
            <person name="Knapp S.J."/>
            <person name="Lai Z."/>
            <person name="Le Paslier M.C."/>
            <person name="Lippi Y."/>
            <person name="Lorenzon L."/>
            <person name="Mandel J.R."/>
            <person name="Marage G."/>
            <person name="Marchand G."/>
            <person name="Marquand E."/>
            <person name="Bret-Mestries E."/>
            <person name="Morien E."/>
            <person name="Nambeesan S."/>
            <person name="Nguyen T."/>
            <person name="Pegot-Espagnet P."/>
            <person name="Pouilly N."/>
            <person name="Raftis F."/>
            <person name="Sallet E."/>
            <person name="Schiex T."/>
            <person name="Thomas J."/>
            <person name="Vandecasteele C."/>
            <person name="Vares D."/>
            <person name="Vear F."/>
            <person name="Vautrin S."/>
            <person name="Crespi M."/>
            <person name="Mangin B."/>
            <person name="Burke J.M."/>
            <person name="Salse J."/>
            <person name="Munos S."/>
            <person name="Vincourt P."/>
            <person name="Rieseberg L.H."/>
            <person name="Langlade N.B."/>
        </authorList>
    </citation>
    <scope>NUCLEOTIDE SEQUENCE [LARGE SCALE GENOMIC DNA]</scope>
    <source>
        <strain evidence="9">cv. SF193</strain>
    </source>
</reference>
<keyword evidence="5 6" id="KW-0067">ATP-binding</keyword>
<evidence type="ECO:0000256" key="2">
    <source>
        <dbReference type="ARBA" id="ARBA00022679"/>
    </source>
</evidence>
<gene>
    <name evidence="8" type="ORF">HannXRQ_Chr14g0428781</name>
</gene>
<accession>A0A251SDI1</accession>
<keyword evidence="2" id="KW-0808">Transferase</keyword>
<dbReference type="SMART" id="SM00220">
    <property type="entry name" value="S_TKc"/>
    <property type="match status" value="1"/>
</dbReference>
<dbReference type="GO" id="GO:0004674">
    <property type="term" value="F:protein serine/threonine kinase activity"/>
    <property type="evidence" value="ECO:0007669"/>
    <property type="project" value="UniProtKB-KW"/>
</dbReference>
<name>A0A251SDI1_HELAN</name>
<dbReference type="FunFam" id="1.10.510.10:FF:000084">
    <property type="entry name" value="Wall-associated receptor kinase 2"/>
    <property type="match status" value="1"/>
</dbReference>
<dbReference type="InterPro" id="IPR011009">
    <property type="entry name" value="Kinase-like_dom_sf"/>
</dbReference>
<dbReference type="PROSITE" id="PS00108">
    <property type="entry name" value="PROTEIN_KINASE_ST"/>
    <property type="match status" value="1"/>
</dbReference>
<dbReference type="AlphaFoldDB" id="A0A251SDI1"/>
<feature type="domain" description="Protein kinase" evidence="7">
    <location>
        <begin position="37"/>
        <end position="316"/>
    </location>
</feature>
<keyword evidence="4" id="KW-0418">Kinase</keyword>
<sequence>MHYSATSDGDKLPSFTQVVKPCQRFPLAEIHSATNNFDDQLVVGQGGFGKVYKGQISSEEAGYVAAIKRLDSMSIQGEHEFRAEIETLSELRHAHLVSLIGYCDDNKEMILVYEYMPNGTLYHHLHKASTCLNWIQRMEIAIGAGCGLDYLHTGVGTEHGIIHRDVKSSNILLDKNLVAKISDFGLSKIGPINQSSSFVDASVKGTFGYLDPEYFYTHKLSRKTDVYAFGVVLFELLSGRLAVDKSKGDEECSLVRWAQKYVKERKFSQMVDPNITGTIFRKCIRQFAQIADRCVNSKPKQRPTMREVVGSLQAILELQLKSDNSGKSLGKPGFSWMTHKYLHSLTNQNSDQIGTSSPANPGKYMAHINVFTYDELNHATQNFQDKCMDKGIEREVYKGWINKLTYSPCEWNSGLLVAVKRYHLYTHFDLIMLKECNHPNLVKLIGYCMEAEQLFLVYEFMHNGNLEDLLLGVVARLPLVKKVQIAFDVARGILFLQKMHHYFGTYPKSKPQLERHSIMFDKDFVAKLSDYGVTYERTTTDDLSDHNSPPKGKPLQMDLSGFTVILAEVVMGRRIFDERELDITDDKLLRHGKMPMREIARLCFDTCYGVESELKMIKILKEYGTNTSALTDREDETFNTASLDERDDTFNTSTLDEHEYGAFSTTAFDEQYDHSYLNR</sequence>
<dbReference type="PROSITE" id="PS50011">
    <property type="entry name" value="PROTEIN_KINASE_DOM"/>
    <property type="match status" value="2"/>
</dbReference>
<evidence type="ECO:0000313" key="8">
    <source>
        <dbReference type="EMBL" id="OTF96916.1"/>
    </source>
</evidence>
<dbReference type="PROSITE" id="PS00107">
    <property type="entry name" value="PROTEIN_KINASE_ATP"/>
    <property type="match status" value="1"/>
</dbReference>
<protein>
    <recommendedName>
        <fullName evidence="7">Protein kinase domain-containing protein</fullName>
    </recommendedName>
</protein>
<evidence type="ECO:0000256" key="1">
    <source>
        <dbReference type="ARBA" id="ARBA00022527"/>
    </source>
</evidence>